<reference evidence="4 5" key="1">
    <citation type="submission" date="2022-09" db="EMBL/GenBank/DDBJ databases">
        <title>Draft genome of isolate Be4.</title>
        <authorList>
            <person name="Sanchez-Castro I."/>
            <person name="Martinez-Rodriguez P."/>
            <person name="Descostes M."/>
            <person name="Merroun M."/>
        </authorList>
    </citation>
    <scope>NUCLEOTIDE SEQUENCE [LARGE SCALE GENOMIC DNA]</scope>
    <source>
        <strain evidence="4 5">Be4</strain>
    </source>
</reference>
<evidence type="ECO:0000256" key="2">
    <source>
        <dbReference type="SAM" id="MobiDB-lite"/>
    </source>
</evidence>
<dbReference type="Gene3D" id="3.20.20.240">
    <property type="entry name" value="Methylmalonyl-CoA mutase"/>
    <property type="match status" value="1"/>
</dbReference>
<keyword evidence="5" id="KW-1185">Reference proteome</keyword>
<dbReference type="PANTHER" id="PTHR48101">
    <property type="entry name" value="METHYLMALONYL-COA MUTASE, MITOCHONDRIAL-RELATED"/>
    <property type="match status" value="1"/>
</dbReference>
<sequence length="538" mass="59456">MSARENLPQLEPQLRPVSPSGIEVPVSVGPEAVQAENIGVAGEYPFTRGIFPDGFQGRLWTIRQYSGFGTAEESNERYKFLLEKGQTGLSVALDLPTQCGLDPVHPMARPEIGKVGVSLSNLSEAEILFKDLDLARISTSFTINGTAAIIYAMYLAVADKQGVPRSKLTGTIQNDILKEYVARGTWIFPVRPSMRLIADSILYSNEVSPRFNPISIAGAHVRDAGATAAEEMAYTLANGLAYVDELQARGGDVEKFAKRLSFFFYVHMDFFDEIAKFRAGRRLWARLMKERYGVQDPKAQHFRFGVVCGGSSLVAPQPYNNVVRVAVETMAAVLGGAQSIFTCAFDEAFQIPTEFSAELAVRTQQIIAFESGIGRTVDPLGGSYFLEQHTDRMEAEITKVMGEIDAYGGVVRAIEDGWIQLRLAERGLERKLDTDSGHNVIVGQNHFKKADEEVKVGEVFKLDPTVAQRALEKFQRTLDTRQQSEVDRTLARLSAAAAKDDENLMPYLVECCHAYATVGEMVACLKEQWGEFKEPVNL</sequence>
<dbReference type="PANTHER" id="PTHR48101:SF1">
    <property type="entry name" value="METHYLMALONYL-COA MUTASE, LARGE SUBUNIT"/>
    <property type="match status" value="1"/>
</dbReference>
<name>A0ABT2PL53_9BURK</name>
<evidence type="ECO:0000256" key="1">
    <source>
        <dbReference type="ARBA" id="ARBA00023235"/>
    </source>
</evidence>
<dbReference type="SUPFAM" id="SSF51703">
    <property type="entry name" value="Cobalamin (vitamin B12)-dependent enzymes"/>
    <property type="match status" value="1"/>
</dbReference>
<dbReference type="EMBL" id="JAODYH010000004">
    <property type="protein sequence ID" value="MCT9811211.1"/>
    <property type="molecule type" value="Genomic_DNA"/>
</dbReference>
<organism evidence="4 5">
    <name type="scientific">Acidovorax bellezanensis</name>
    <dbReference type="NCBI Taxonomy" id="2976702"/>
    <lineage>
        <taxon>Bacteria</taxon>
        <taxon>Pseudomonadati</taxon>
        <taxon>Pseudomonadota</taxon>
        <taxon>Betaproteobacteria</taxon>
        <taxon>Burkholderiales</taxon>
        <taxon>Comamonadaceae</taxon>
        <taxon>Acidovorax</taxon>
    </lineage>
</organism>
<dbReference type="Pfam" id="PF01642">
    <property type="entry name" value="MM_CoA_mutase"/>
    <property type="match status" value="1"/>
</dbReference>
<keyword evidence="1" id="KW-0413">Isomerase</keyword>
<evidence type="ECO:0000313" key="5">
    <source>
        <dbReference type="Proteomes" id="UP001525968"/>
    </source>
</evidence>
<dbReference type="InterPro" id="IPR016176">
    <property type="entry name" value="Cbl-dep_enz_cat"/>
</dbReference>
<dbReference type="Proteomes" id="UP001525968">
    <property type="component" value="Unassembled WGS sequence"/>
</dbReference>
<dbReference type="InterPro" id="IPR006099">
    <property type="entry name" value="MeMalonylCoA_mutase_a/b_cat"/>
</dbReference>
<evidence type="ECO:0000259" key="3">
    <source>
        <dbReference type="Pfam" id="PF01642"/>
    </source>
</evidence>
<proteinExistence type="predicted"/>
<protein>
    <submittedName>
        <fullName evidence="4">Methylmalonyl-CoA mutase family protein</fullName>
    </submittedName>
</protein>
<evidence type="ECO:0000313" key="4">
    <source>
        <dbReference type="EMBL" id="MCT9811211.1"/>
    </source>
</evidence>
<accession>A0ABT2PL53</accession>
<feature type="region of interest" description="Disordered" evidence="2">
    <location>
        <begin position="1"/>
        <end position="21"/>
    </location>
</feature>
<feature type="domain" description="Methylmalonyl-CoA mutase alpha/beta chain catalytic" evidence="3">
    <location>
        <begin position="20"/>
        <end position="531"/>
    </location>
</feature>
<dbReference type="NCBIfam" id="TIGR00641">
    <property type="entry name" value="acid_CoA_mut_N"/>
    <property type="match status" value="1"/>
</dbReference>
<dbReference type="InterPro" id="IPR006098">
    <property type="entry name" value="MMCoA_mutase_a_cat"/>
</dbReference>
<dbReference type="RefSeq" id="WP_261500416.1">
    <property type="nucleotide sequence ID" value="NZ_JAODYH010000004.1"/>
</dbReference>
<comment type="caution">
    <text evidence="4">The sequence shown here is derived from an EMBL/GenBank/DDBJ whole genome shotgun (WGS) entry which is preliminary data.</text>
</comment>
<gene>
    <name evidence="4" type="ORF">N0K08_11240</name>
</gene>